<feature type="compositionally biased region" description="Polar residues" evidence="1">
    <location>
        <begin position="89"/>
        <end position="110"/>
    </location>
</feature>
<gene>
    <name evidence="2" type="ORF">E2C01_071996</name>
</gene>
<evidence type="ECO:0000313" key="3">
    <source>
        <dbReference type="Proteomes" id="UP000324222"/>
    </source>
</evidence>
<sequence>MRPYLIFHPHTHTTTPCLLQPLTPTQQHLALSSLFNPHTNIITPCSLQPLTATQLHLVSSSLFNLSHPYNHTLPRPPSPTHTDAHTCTHPPSLSHHYTNASSSQRTHSMT</sequence>
<dbReference type="EMBL" id="VSRR010046084">
    <property type="protein sequence ID" value="MPC77539.1"/>
    <property type="molecule type" value="Genomic_DNA"/>
</dbReference>
<feature type="region of interest" description="Disordered" evidence="1">
    <location>
        <begin position="73"/>
        <end position="110"/>
    </location>
</feature>
<evidence type="ECO:0000313" key="2">
    <source>
        <dbReference type="EMBL" id="MPC77539.1"/>
    </source>
</evidence>
<dbReference type="Proteomes" id="UP000324222">
    <property type="component" value="Unassembled WGS sequence"/>
</dbReference>
<protein>
    <submittedName>
        <fullName evidence="2">Uncharacterized protein</fullName>
    </submittedName>
</protein>
<comment type="caution">
    <text evidence="2">The sequence shown here is derived from an EMBL/GenBank/DDBJ whole genome shotgun (WGS) entry which is preliminary data.</text>
</comment>
<proteinExistence type="predicted"/>
<evidence type="ECO:0000256" key="1">
    <source>
        <dbReference type="SAM" id="MobiDB-lite"/>
    </source>
</evidence>
<accession>A0A5B7I6L1</accession>
<organism evidence="2 3">
    <name type="scientific">Portunus trituberculatus</name>
    <name type="common">Swimming crab</name>
    <name type="synonym">Neptunus trituberculatus</name>
    <dbReference type="NCBI Taxonomy" id="210409"/>
    <lineage>
        <taxon>Eukaryota</taxon>
        <taxon>Metazoa</taxon>
        <taxon>Ecdysozoa</taxon>
        <taxon>Arthropoda</taxon>
        <taxon>Crustacea</taxon>
        <taxon>Multicrustacea</taxon>
        <taxon>Malacostraca</taxon>
        <taxon>Eumalacostraca</taxon>
        <taxon>Eucarida</taxon>
        <taxon>Decapoda</taxon>
        <taxon>Pleocyemata</taxon>
        <taxon>Brachyura</taxon>
        <taxon>Eubrachyura</taxon>
        <taxon>Portunoidea</taxon>
        <taxon>Portunidae</taxon>
        <taxon>Portuninae</taxon>
        <taxon>Portunus</taxon>
    </lineage>
</organism>
<dbReference type="AlphaFoldDB" id="A0A5B7I6L1"/>
<name>A0A5B7I6L1_PORTR</name>
<reference evidence="2 3" key="1">
    <citation type="submission" date="2019-05" db="EMBL/GenBank/DDBJ databases">
        <title>Another draft genome of Portunus trituberculatus and its Hox gene families provides insights of decapod evolution.</title>
        <authorList>
            <person name="Jeong J.-H."/>
            <person name="Song I."/>
            <person name="Kim S."/>
            <person name="Choi T."/>
            <person name="Kim D."/>
            <person name="Ryu S."/>
            <person name="Kim W."/>
        </authorList>
    </citation>
    <scope>NUCLEOTIDE SEQUENCE [LARGE SCALE GENOMIC DNA]</scope>
    <source>
        <tissue evidence="2">Muscle</tissue>
    </source>
</reference>
<keyword evidence="3" id="KW-1185">Reference proteome</keyword>